<evidence type="ECO:0000259" key="2">
    <source>
        <dbReference type="Pfam" id="PF24201"/>
    </source>
</evidence>
<protein>
    <recommendedName>
        <fullName evidence="2">DUF7426 domain-containing protein</fullName>
    </recommendedName>
</protein>
<evidence type="ECO:0000313" key="3">
    <source>
        <dbReference type="EnsemblMetazoa" id="CJA39733.1"/>
    </source>
</evidence>
<feature type="domain" description="DUF7426" evidence="2">
    <location>
        <begin position="122"/>
        <end position="234"/>
    </location>
</feature>
<organism evidence="3 4">
    <name type="scientific">Caenorhabditis japonica</name>
    <dbReference type="NCBI Taxonomy" id="281687"/>
    <lineage>
        <taxon>Eukaryota</taxon>
        <taxon>Metazoa</taxon>
        <taxon>Ecdysozoa</taxon>
        <taxon>Nematoda</taxon>
        <taxon>Chromadorea</taxon>
        <taxon>Rhabditida</taxon>
        <taxon>Rhabditina</taxon>
        <taxon>Rhabditomorpha</taxon>
        <taxon>Rhabditoidea</taxon>
        <taxon>Rhabditidae</taxon>
        <taxon>Peloderinae</taxon>
        <taxon>Caenorhabditis</taxon>
    </lineage>
</organism>
<dbReference type="Pfam" id="PF24201">
    <property type="entry name" value="DUF7426"/>
    <property type="match status" value="1"/>
</dbReference>
<name>A0A8R1EP75_CAEJA</name>
<evidence type="ECO:0000313" key="4">
    <source>
        <dbReference type="Proteomes" id="UP000005237"/>
    </source>
</evidence>
<evidence type="ECO:0000256" key="1">
    <source>
        <dbReference type="SAM" id="MobiDB-lite"/>
    </source>
</evidence>
<reference evidence="3" key="2">
    <citation type="submission" date="2022-06" db="UniProtKB">
        <authorList>
            <consortium name="EnsemblMetazoa"/>
        </authorList>
    </citation>
    <scope>IDENTIFICATION</scope>
    <source>
        <strain evidence="3">DF5081</strain>
    </source>
</reference>
<dbReference type="Proteomes" id="UP000005237">
    <property type="component" value="Unassembled WGS sequence"/>
</dbReference>
<proteinExistence type="predicted"/>
<reference evidence="4" key="1">
    <citation type="submission" date="2010-08" db="EMBL/GenBank/DDBJ databases">
        <authorList>
            <consortium name="Caenorhabditis japonica Sequencing Consortium"/>
            <person name="Wilson R.K."/>
        </authorList>
    </citation>
    <scope>NUCLEOTIDE SEQUENCE [LARGE SCALE GENOMIC DNA]</scope>
    <source>
        <strain evidence="4">DF5081</strain>
    </source>
</reference>
<keyword evidence="4" id="KW-1185">Reference proteome</keyword>
<dbReference type="NCBIfam" id="NF047353">
    <property type="entry name" value="tube_lmo2291"/>
    <property type="match status" value="1"/>
</dbReference>
<dbReference type="EnsemblMetazoa" id="CJA39733.1">
    <property type="protein sequence ID" value="CJA39733.1"/>
    <property type="gene ID" value="WBGene00215580"/>
</dbReference>
<feature type="region of interest" description="Disordered" evidence="1">
    <location>
        <begin position="1"/>
        <end position="54"/>
    </location>
</feature>
<dbReference type="InterPro" id="IPR055849">
    <property type="entry name" value="DUF7426"/>
</dbReference>
<sequence>MVWESAGGVLAGNPLPHPEPIESGGDPSPQDLSAPGTYGPDDPGGGPYDQVTGVRDWYNQAPGKTQVDETVDRPWTDVLNHWRAIELDLDANGHDIESGLLNSRTHQPLGCPTPESSLMAYKDLDTFFDPDLKLPIRGKTYTVPAPGAPEAARLRKQVIAEGVPPVEQVFEALKILGAEIDPETELWSGGVYDEMVADNIPWPMIFHAGRTAIIHYGFTADMGEAHWALAQLGKLVDLEQATEFLATIKPNCCTAKADNYLRQLGRKTGLANKVKARIYRRDDLPDAYQGTHPVKWTDSPASDPNALQEFSFTLGFGGKPEEITKPTVAKT</sequence>
<accession>A0A8R1EP75</accession>
<dbReference type="AlphaFoldDB" id="A0A8R1EP75"/>